<dbReference type="AlphaFoldDB" id="A0AAU7T958"/>
<accession>A0AAU7T958</accession>
<feature type="domain" description="DUF8094" evidence="2">
    <location>
        <begin position="36"/>
        <end position="313"/>
    </location>
</feature>
<evidence type="ECO:0000259" key="2">
    <source>
        <dbReference type="Pfam" id="PF26366"/>
    </source>
</evidence>
<evidence type="ECO:0000313" key="3">
    <source>
        <dbReference type="EMBL" id="XBV23217.1"/>
    </source>
</evidence>
<feature type="signal peptide" evidence="1">
    <location>
        <begin position="1"/>
        <end position="20"/>
    </location>
</feature>
<name>A0AAU7T958_9ACTN</name>
<dbReference type="Pfam" id="PF26366">
    <property type="entry name" value="DUF8094"/>
    <property type="match status" value="1"/>
</dbReference>
<evidence type="ECO:0000256" key="1">
    <source>
        <dbReference type="SAM" id="SignalP"/>
    </source>
</evidence>
<dbReference type="RefSeq" id="WP_350276050.1">
    <property type="nucleotide sequence ID" value="NZ_CP158165.1"/>
</dbReference>
<reference evidence="3" key="1">
    <citation type="submission" date="2024-06" db="EMBL/GenBank/DDBJ databases">
        <title>Kribbella sp. strain HUAS MG21 genome sequences.</title>
        <authorList>
            <person name="Mo P."/>
        </authorList>
    </citation>
    <scope>NUCLEOTIDE SEQUENCE</scope>
    <source>
        <strain evidence="3">HUAS MG21</strain>
    </source>
</reference>
<dbReference type="EMBL" id="CP158165">
    <property type="protein sequence ID" value="XBV23217.1"/>
    <property type="molecule type" value="Genomic_DNA"/>
</dbReference>
<keyword evidence="1" id="KW-0732">Signal</keyword>
<protein>
    <recommendedName>
        <fullName evidence="2">DUF8094 domain-containing protein</fullName>
    </recommendedName>
</protein>
<proteinExistence type="predicted"/>
<dbReference type="InterPro" id="IPR058407">
    <property type="entry name" value="DUF8094"/>
</dbReference>
<organism evidence="3">
    <name type="scientific">Kribbella sp. HUAS MG21</name>
    <dbReference type="NCBI Taxonomy" id="3160966"/>
    <lineage>
        <taxon>Bacteria</taxon>
        <taxon>Bacillati</taxon>
        <taxon>Actinomycetota</taxon>
        <taxon>Actinomycetes</taxon>
        <taxon>Propionibacteriales</taxon>
        <taxon>Kribbellaceae</taxon>
        <taxon>Kribbella</taxon>
    </lineage>
</organism>
<sequence length="314" mass="32978">MRGVRSATAVITVLALPACSALPRTDTVDSLTRQSVTPQGATAVVAHYNAVAAGADRRLAADPIAGVQTGDLLRQTQAAYKIGRLLKKPFERASTFTVDSVGAPEYGGYPMRFVASGNQRVGVWERASAGAAWRLSYSVPPSAGASLPELTGVREVAPSSALELAESPAGAAAKLAELLTVGTKSANARLFAPTPELTKLLKNLADSHAVDPSGLILAVTDTFTVNSAPVAFRTTNGEVLAFATLTDENVMRPRFGAMWPVGQNTAAFSTPNHLYRNALTTTSVHQFALAIPMRKDARIRVLGFTTQLVDAGGY</sequence>
<gene>
    <name evidence="3" type="ORF">ABN611_32200</name>
</gene>
<feature type="chain" id="PRO_5043862775" description="DUF8094 domain-containing protein" evidence="1">
    <location>
        <begin position="21"/>
        <end position="314"/>
    </location>
</feature>